<evidence type="ECO:0000313" key="5">
    <source>
        <dbReference type="EMBL" id="BBU67949.1"/>
    </source>
</evidence>
<reference evidence="6" key="1">
    <citation type="submission" date="2020-01" db="EMBL/GenBank/DDBJ databases">
        <title>Phosphoaccumulans saitamaens gen. nov., sp. nov., a polyphosphate accumulating bacterium isolated from surface river water.</title>
        <authorList>
            <person name="Watanabe K."/>
            <person name="Suda W."/>
        </authorList>
    </citation>
    <scope>NUCLEOTIDE SEQUENCE [LARGE SCALE GENOMIC DNA]</scope>
    <source>
        <strain evidence="6">ICHIAU1</strain>
    </source>
</reference>
<evidence type="ECO:0000256" key="2">
    <source>
        <dbReference type="ARBA" id="ARBA00022801"/>
    </source>
</evidence>
<evidence type="ECO:0000256" key="1">
    <source>
        <dbReference type="ARBA" id="ARBA00022723"/>
    </source>
</evidence>
<evidence type="ECO:0000256" key="3">
    <source>
        <dbReference type="SAM" id="SignalP"/>
    </source>
</evidence>
<dbReference type="Gene3D" id="3.30.70.2330">
    <property type="match status" value="1"/>
</dbReference>
<sequence length="150" mass="16617">MPFKRINRHAITRSLRVGLCSVLLLVQSVSATPLAAPVTEMPVRQSKATLLIQSSPLAGSQFHALPDVVSKIQVGDTLTLKRAPTNPHDSNAIEILWQGQLLGFVPRRENKAIARAMDRGEPLVARVVALRPEESPWRRLRFEISVQLSD</sequence>
<dbReference type="Proteomes" id="UP000463961">
    <property type="component" value="Chromosome"/>
</dbReference>
<feature type="domain" description="HIRAN" evidence="4">
    <location>
        <begin position="52"/>
        <end position="148"/>
    </location>
</feature>
<dbReference type="EMBL" id="AP022345">
    <property type="protein sequence ID" value="BBU67949.1"/>
    <property type="molecule type" value="Genomic_DNA"/>
</dbReference>
<keyword evidence="2" id="KW-0378">Hydrolase</keyword>
<proteinExistence type="predicted"/>
<dbReference type="GO" id="GO:0016818">
    <property type="term" value="F:hydrolase activity, acting on acid anhydrides, in phosphorus-containing anhydrides"/>
    <property type="evidence" value="ECO:0007669"/>
    <property type="project" value="InterPro"/>
</dbReference>
<dbReference type="InterPro" id="IPR014905">
    <property type="entry name" value="HIRAN"/>
</dbReference>
<keyword evidence="1" id="KW-0479">Metal-binding</keyword>
<name>A0A7R6R2S9_9RHOO</name>
<dbReference type="OrthoDB" id="5769937at2"/>
<evidence type="ECO:0000313" key="6">
    <source>
        <dbReference type="Proteomes" id="UP000463961"/>
    </source>
</evidence>
<accession>A0A7R6R2S9</accession>
<dbReference type="Pfam" id="PF08797">
    <property type="entry name" value="HIRAN"/>
    <property type="match status" value="1"/>
</dbReference>
<feature type="chain" id="PRO_5031091619" description="HIRAN domain-containing protein" evidence="3">
    <location>
        <begin position="36"/>
        <end position="150"/>
    </location>
</feature>
<keyword evidence="6" id="KW-1185">Reference proteome</keyword>
<dbReference type="RefSeq" id="WP_162049096.1">
    <property type="nucleotide sequence ID" value="NZ_AP022345.1"/>
</dbReference>
<protein>
    <recommendedName>
        <fullName evidence="4">HIRAN domain-containing protein</fullName>
    </recommendedName>
</protein>
<keyword evidence="3" id="KW-0732">Signal</keyword>
<evidence type="ECO:0000259" key="4">
    <source>
        <dbReference type="SMART" id="SM00910"/>
    </source>
</evidence>
<dbReference type="GO" id="GO:0003676">
    <property type="term" value="F:nucleic acid binding"/>
    <property type="evidence" value="ECO:0007669"/>
    <property type="project" value="InterPro"/>
</dbReference>
<dbReference type="SMART" id="SM00910">
    <property type="entry name" value="HIRAN"/>
    <property type="match status" value="1"/>
</dbReference>
<gene>
    <name evidence="5" type="ORF">ICHIAU1_02320</name>
</gene>
<dbReference type="GO" id="GO:0008270">
    <property type="term" value="F:zinc ion binding"/>
    <property type="evidence" value="ECO:0007669"/>
    <property type="project" value="InterPro"/>
</dbReference>
<dbReference type="AlphaFoldDB" id="A0A7R6R2S9"/>
<organism evidence="5 6">
    <name type="scientific">Fluviibacter phosphoraccumulans</name>
    <dbReference type="NCBI Taxonomy" id="1751046"/>
    <lineage>
        <taxon>Bacteria</taxon>
        <taxon>Pseudomonadati</taxon>
        <taxon>Pseudomonadota</taxon>
        <taxon>Betaproteobacteria</taxon>
        <taxon>Rhodocyclales</taxon>
        <taxon>Fluviibacteraceae</taxon>
        <taxon>Fluviibacter</taxon>
    </lineage>
</organism>
<feature type="signal peptide" evidence="3">
    <location>
        <begin position="1"/>
        <end position="35"/>
    </location>
</feature>